<organism evidence="2 3">
    <name type="scientific">Methanooceanicella nereidis</name>
    <dbReference type="NCBI Taxonomy" id="2052831"/>
    <lineage>
        <taxon>Archaea</taxon>
        <taxon>Methanobacteriati</taxon>
        <taxon>Methanobacteriota</taxon>
        <taxon>Stenosarchaea group</taxon>
        <taxon>Methanomicrobia</taxon>
        <taxon>Methanocellales</taxon>
        <taxon>Methanocellaceae</taxon>
        <taxon>Methanooceanicella</taxon>
    </lineage>
</organism>
<evidence type="ECO:0000313" key="3">
    <source>
        <dbReference type="Proteomes" id="UP001320159"/>
    </source>
</evidence>
<feature type="transmembrane region" description="Helical" evidence="1">
    <location>
        <begin position="26"/>
        <end position="51"/>
    </location>
</feature>
<evidence type="ECO:0000256" key="1">
    <source>
        <dbReference type="SAM" id="Phobius"/>
    </source>
</evidence>
<dbReference type="RefSeq" id="WP_230740562.1">
    <property type="nucleotide sequence ID" value="NZ_PGCK01000002.1"/>
</dbReference>
<comment type="caution">
    <text evidence="2">The sequence shown here is derived from an EMBL/GenBank/DDBJ whole genome shotgun (WGS) entry which is preliminary data.</text>
</comment>
<protein>
    <submittedName>
        <fullName evidence="2">Uncharacterized protein</fullName>
    </submittedName>
</protein>
<keyword evidence="3" id="KW-1185">Reference proteome</keyword>
<reference evidence="2 3" key="1">
    <citation type="submission" date="2017-11" db="EMBL/GenBank/DDBJ databases">
        <title>Isolation and Characterization of Family Methanocellaceae Species from Potential Methane Hydrate Area Offshore Southwestern Taiwan.</title>
        <authorList>
            <person name="Zhang W.-L."/>
            <person name="Chen W.-C."/>
            <person name="Lai M.-C."/>
            <person name="Chen S.-C."/>
        </authorList>
    </citation>
    <scope>NUCLEOTIDE SEQUENCE [LARGE SCALE GENOMIC DNA]</scope>
    <source>
        <strain evidence="2 3">CWC-04</strain>
    </source>
</reference>
<gene>
    <name evidence="2" type="ORF">CUJ83_03250</name>
</gene>
<keyword evidence="1" id="KW-0472">Membrane</keyword>
<dbReference type="AlphaFoldDB" id="A0AAP2RDH2"/>
<dbReference type="EMBL" id="PGCK01000002">
    <property type="protein sequence ID" value="MCD1294010.1"/>
    <property type="molecule type" value="Genomic_DNA"/>
</dbReference>
<name>A0AAP2RDH2_9EURY</name>
<keyword evidence="1" id="KW-0812">Transmembrane</keyword>
<dbReference type="Proteomes" id="UP001320159">
    <property type="component" value="Unassembled WGS sequence"/>
</dbReference>
<sequence length="110" mass="11442">MADKGRGVKDVRKAINESAGSNRLSYVFNIVAILLILCAFNMNAICSALSMSSSPVNDTTDNASVPVSTPVPSLMVESTNSNFPSLIIAVLIVVGSAGAMVLLKGGRRKS</sequence>
<evidence type="ECO:0000313" key="2">
    <source>
        <dbReference type="EMBL" id="MCD1294010.1"/>
    </source>
</evidence>
<keyword evidence="1" id="KW-1133">Transmembrane helix</keyword>
<proteinExistence type="predicted"/>
<feature type="transmembrane region" description="Helical" evidence="1">
    <location>
        <begin position="83"/>
        <end position="103"/>
    </location>
</feature>
<accession>A0AAP2RDH2</accession>